<reference evidence="1" key="1">
    <citation type="submission" date="2022-10" db="EMBL/GenBank/DDBJ databases">
        <title>Complete Genome of Trichothecium roseum strain YXFP-22015, a Plant Pathogen Isolated from Citrus.</title>
        <authorList>
            <person name="Wang Y."/>
            <person name="Zhu L."/>
        </authorList>
    </citation>
    <scope>NUCLEOTIDE SEQUENCE</scope>
    <source>
        <strain evidence="1">YXFP-22015</strain>
    </source>
</reference>
<proteinExistence type="predicted"/>
<accession>A0ACC0UUJ7</accession>
<sequence length="493" mass="53767">MLRSRDTPASFASSAQGLISNNSINSMSPDRARIDAQHPTSPQQPHSPPHQHKAQPQSERHHPAPPASSISEDTASSALAFNTSASPTRQQSPLRKTFTYPDEPEIESPTRNLRRVISTANEQIGRSSMSFTGDRKVATGSRRPPVWARNLENASEGTVAPRNMISTDVTPIRDNAAESGRESTTPKSATAGNGRFGFFSSLTGAKAPLPATACNGDELMNLDIEKALFPAGSESNSFSPAAFKNLQMNAVGLIQKYQSAYQQKSTTLEELRAEKENEMELKEEALMRTQHLKIQLEEMARKAAEQEAIMHSLMEELAQEKKMLVDERQSRVVGPSSSGCSTMSEDLGAEYDQQKRMWRRSDGTAKSIMSDTDGESIEEASVFSRSRSPTIGTTMTDISPSETPSIHVKTPTMPVARLSKAQPQPQLNTFQKLFKMSPAPQTSSCSNCEGQEASVAWDTVHLLKDENKGLKERVGELEDAMEGALDAVLGVGM</sequence>
<evidence type="ECO:0000313" key="2">
    <source>
        <dbReference type="Proteomes" id="UP001163324"/>
    </source>
</evidence>
<name>A0ACC0UUJ7_9HYPO</name>
<protein>
    <submittedName>
        <fullName evidence="1">Uncharacterized protein</fullName>
    </submittedName>
</protein>
<gene>
    <name evidence="1" type="ORF">N3K66_008201</name>
</gene>
<dbReference type="Proteomes" id="UP001163324">
    <property type="component" value="Chromosome 8"/>
</dbReference>
<organism evidence="1 2">
    <name type="scientific">Trichothecium roseum</name>
    <dbReference type="NCBI Taxonomy" id="47278"/>
    <lineage>
        <taxon>Eukaryota</taxon>
        <taxon>Fungi</taxon>
        <taxon>Dikarya</taxon>
        <taxon>Ascomycota</taxon>
        <taxon>Pezizomycotina</taxon>
        <taxon>Sordariomycetes</taxon>
        <taxon>Hypocreomycetidae</taxon>
        <taxon>Hypocreales</taxon>
        <taxon>Hypocreales incertae sedis</taxon>
        <taxon>Trichothecium</taxon>
    </lineage>
</organism>
<comment type="caution">
    <text evidence="1">The sequence shown here is derived from an EMBL/GenBank/DDBJ whole genome shotgun (WGS) entry which is preliminary data.</text>
</comment>
<dbReference type="EMBL" id="CM047947">
    <property type="protein sequence ID" value="KAI9897179.1"/>
    <property type="molecule type" value="Genomic_DNA"/>
</dbReference>
<keyword evidence="2" id="KW-1185">Reference proteome</keyword>
<evidence type="ECO:0000313" key="1">
    <source>
        <dbReference type="EMBL" id="KAI9897179.1"/>
    </source>
</evidence>